<evidence type="ECO:0000313" key="9">
    <source>
        <dbReference type="Proteomes" id="UP000245880"/>
    </source>
</evidence>
<feature type="transmembrane region" description="Helical" evidence="6">
    <location>
        <begin position="140"/>
        <end position="162"/>
    </location>
</feature>
<dbReference type="CDD" id="cd17324">
    <property type="entry name" value="MFS_NepI_like"/>
    <property type="match status" value="1"/>
</dbReference>
<feature type="domain" description="Major facilitator superfamily (MFS) profile" evidence="7">
    <location>
        <begin position="16"/>
        <end position="403"/>
    </location>
</feature>
<dbReference type="InterPro" id="IPR020846">
    <property type="entry name" value="MFS_dom"/>
</dbReference>
<accession>A0A316AMM6</accession>
<reference evidence="8 9" key="1">
    <citation type="submission" date="2018-03" db="EMBL/GenBank/DDBJ databases">
        <title>Genomic Encyclopedia of Archaeal and Bacterial Type Strains, Phase II (KMG-II): from individual species to whole genera.</title>
        <authorList>
            <person name="Goeker M."/>
        </authorList>
    </citation>
    <scope>NUCLEOTIDE SEQUENCE [LARGE SCALE GENOMIC DNA]</scope>
    <source>
        <strain evidence="8 9">DSM 100346</strain>
    </source>
</reference>
<feature type="transmembrane region" description="Helical" evidence="6">
    <location>
        <begin position="52"/>
        <end position="70"/>
    </location>
</feature>
<dbReference type="GO" id="GO:0022857">
    <property type="term" value="F:transmembrane transporter activity"/>
    <property type="evidence" value="ECO:0007669"/>
    <property type="project" value="InterPro"/>
</dbReference>
<dbReference type="InterPro" id="IPR050189">
    <property type="entry name" value="MFS_Efflux_Transporters"/>
</dbReference>
<dbReference type="OrthoDB" id="9812221at2"/>
<gene>
    <name evidence="8" type="ORF">CLV98_103398</name>
</gene>
<feature type="transmembrane region" description="Helical" evidence="6">
    <location>
        <begin position="305"/>
        <end position="323"/>
    </location>
</feature>
<feature type="transmembrane region" description="Helical" evidence="6">
    <location>
        <begin position="344"/>
        <end position="366"/>
    </location>
</feature>
<dbReference type="Pfam" id="PF07690">
    <property type="entry name" value="MFS_1"/>
    <property type="match status" value="1"/>
</dbReference>
<feature type="transmembrane region" description="Helical" evidence="6">
    <location>
        <begin position="168"/>
        <end position="188"/>
    </location>
</feature>
<dbReference type="SUPFAM" id="SSF103473">
    <property type="entry name" value="MFS general substrate transporter"/>
    <property type="match status" value="1"/>
</dbReference>
<evidence type="ECO:0000313" key="8">
    <source>
        <dbReference type="EMBL" id="PWJ59025.1"/>
    </source>
</evidence>
<dbReference type="PANTHER" id="PTHR43124">
    <property type="entry name" value="PURINE EFFLUX PUMP PBUE"/>
    <property type="match status" value="1"/>
</dbReference>
<dbReference type="Gene3D" id="1.20.1250.20">
    <property type="entry name" value="MFS general substrate transporter like domains"/>
    <property type="match status" value="1"/>
</dbReference>
<keyword evidence="2" id="KW-1003">Cell membrane</keyword>
<keyword evidence="5 6" id="KW-0472">Membrane</keyword>
<comment type="subcellular location">
    <subcellularLocation>
        <location evidence="1">Cell membrane</location>
        <topology evidence="1">Multi-pass membrane protein</topology>
    </subcellularLocation>
</comment>
<evidence type="ECO:0000256" key="1">
    <source>
        <dbReference type="ARBA" id="ARBA00004651"/>
    </source>
</evidence>
<evidence type="ECO:0000259" key="7">
    <source>
        <dbReference type="PROSITE" id="PS50850"/>
    </source>
</evidence>
<feature type="transmembrane region" description="Helical" evidence="6">
    <location>
        <begin position="107"/>
        <end position="128"/>
    </location>
</feature>
<organism evidence="8 9">
    <name type="scientific">Dyadobacter jejuensis</name>
    <dbReference type="NCBI Taxonomy" id="1082580"/>
    <lineage>
        <taxon>Bacteria</taxon>
        <taxon>Pseudomonadati</taxon>
        <taxon>Bacteroidota</taxon>
        <taxon>Cytophagia</taxon>
        <taxon>Cytophagales</taxon>
        <taxon>Spirosomataceae</taxon>
        <taxon>Dyadobacter</taxon>
    </lineage>
</organism>
<evidence type="ECO:0000256" key="4">
    <source>
        <dbReference type="ARBA" id="ARBA00022989"/>
    </source>
</evidence>
<evidence type="ECO:0000256" key="3">
    <source>
        <dbReference type="ARBA" id="ARBA00022692"/>
    </source>
</evidence>
<proteinExistence type="predicted"/>
<feature type="transmembrane region" description="Helical" evidence="6">
    <location>
        <begin position="282"/>
        <end position="299"/>
    </location>
</feature>
<keyword evidence="4 6" id="KW-1133">Transmembrane helix</keyword>
<evidence type="ECO:0000256" key="6">
    <source>
        <dbReference type="SAM" id="Phobius"/>
    </source>
</evidence>
<feature type="transmembrane region" description="Helical" evidence="6">
    <location>
        <begin position="12"/>
        <end position="32"/>
    </location>
</feature>
<evidence type="ECO:0000256" key="5">
    <source>
        <dbReference type="ARBA" id="ARBA00023136"/>
    </source>
</evidence>
<keyword evidence="9" id="KW-1185">Reference proteome</keyword>
<dbReference type="PANTHER" id="PTHR43124:SF3">
    <property type="entry name" value="CHLORAMPHENICOL EFFLUX PUMP RV0191"/>
    <property type="match status" value="1"/>
</dbReference>
<sequence length="412" mass="44448">MKSSSSNSFSRYQIFVIAILAFLQFTIVLDFMVLSPLGAILLSELSISTAEFGLVVSAYAFSAGASGLLSAGFADKFDRKRILLFFYTGFVAGTVLCALAPDYSFLLFARIVTGLFGGVIGSISFAIVTDLFPLEKRGRVMGFVQMAFALSQVLGIPVGLYLATKWNWHTPFQMIAAISVVVGLIIYLKLKAIDEHLKNPKEGNAWQHLKGILSNGFYLRGFAATTLLATGGFMLMPFGSAYGVHNLGIPLTKLPLLYMITGVCMLIFSPLIGTLSDKTGKFRMFVIGSIITSIMTLIYCNLSETPFWIIIILNVLLFVGISGRMISASALMTAVPSAQDRGGFMGINSSVQQISGGIASLAAGMIVSESPEGKIEHYPTLGIVVVVAVVATIWLMHIIHKRLLKHGLLEQG</sequence>
<dbReference type="Proteomes" id="UP000245880">
    <property type="component" value="Unassembled WGS sequence"/>
</dbReference>
<dbReference type="RefSeq" id="WP_109673929.1">
    <property type="nucleotide sequence ID" value="NZ_QGDT01000003.1"/>
</dbReference>
<comment type="caution">
    <text evidence="8">The sequence shown here is derived from an EMBL/GenBank/DDBJ whole genome shotgun (WGS) entry which is preliminary data.</text>
</comment>
<dbReference type="InterPro" id="IPR036259">
    <property type="entry name" value="MFS_trans_sf"/>
</dbReference>
<dbReference type="EMBL" id="QGDT01000003">
    <property type="protein sequence ID" value="PWJ59025.1"/>
    <property type="molecule type" value="Genomic_DNA"/>
</dbReference>
<name>A0A316AMM6_9BACT</name>
<feature type="transmembrane region" description="Helical" evidence="6">
    <location>
        <begin position="217"/>
        <end position="236"/>
    </location>
</feature>
<protein>
    <submittedName>
        <fullName evidence="8">Putative MFS family arabinose efflux permease</fullName>
    </submittedName>
</protein>
<keyword evidence="3 6" id="KW-0812">Transmembrane</keyword>
<evidence type="ECO:0000256" key="2">
    <source>
        <dbReference type="ARBA" id="ARBA00022475"/>
    </source>
</evidence>
<dbReference type="AlphaFoldDB" id="A0A316AMM6"/>
<feature type="transmembrane region" description="Helical" evidence="6">
    <location>
        <begin position="256"/>
        <end position="275"/>
    </location>
</feature>
<feature type="transmembrane region" description="Helical" evidence="6">
    <location>
        <begin position="82"/>
        <end position="101"/>
    </location>
</feature>
<feature type="transmembrane region" description="Helical" evidence="6">
    <location>
        <begin position="378"/>
        <end position="399"/>
    </location>
</feature>
<dbReference type="PROSITE" id="PS50850">
    <property type="entry name" value="MFS"/>
    <property type="match status" value="1"/>
</dbReference>
<dbReference type="GO" id="GO:0005886">
    <property type="term" value="C:plasma membrane"/>
    <property type="evidence" value="ECO:0007669"/>
    <property type="project" value="UniProtKB-SubCell"/>
</dbReference>
<dbReference type="InterPro" id="IPR011701">
    <property type="entry name" value="MFS"/>
</dbReference>